<proteinExistence type="predicted"/>
<keyword evidence="3" id="KW-0812">Transmembrane</keyword>
<gene>
    <name evidence="4" type="ORF">RchiOBHm_Chr5g0020351</name>
</gene>
<evidence type="ECO:0000256" key="3">
    <source>
        <dbReference type="SAM" id="Phobius"/>
    </source>
</evidence>
<dbReference type="Proteomes" id="UP000238479">
    <property type="component" value="Chromosome 5"/>
</dbReference>
<dbReference type="GO" id="GO:0098542">
    <property type="term" value="P:defense response to other organism"/>
    <property type="evidence" value="ECO:0007669"/>
    <property type="project" value="InterPro"/>
</dbReference>
<keyword evidence="3" id="KW-1133">Transmembrane helix</keyword>
<dbReference type="InterPro" id="IPR044839">
    <property type="entry name" value="NDR1-like"/>
</dbReference>
<evidence type="ECO:0000313" key="5">
    <source>
        <dbReference type="Proteomes" id="UP000238479"/>
    </source>
</evidence>
<dbReference type="GO" id="GO:0009506">
    <property type="term" value="C:plasmodesma"/>
    <property type="evidence" value="ECO:0007669"/>
    <property type="project" value="TreeGrafter"/>
</dbReference>
<organism evidence="4 5">
    <name type="scientific">Rosa chinensis</name>
    <name type="common">China rose</name>
    <dbReference type="NCBI Taxonomy" id="74649"/>
    <lineage>
        <taxon>Eukaryota</taxon>
        <taxon>Viridiplantae</taxon>
        <taxon>Streptophyta</taxon>
        <taxon>Embryophyta</taxon>
        <taxon>Tracheophyta</taxon>
        <taxon>Spermatophyta</taxon>
        <taxon>Magnoliopsida</taxon>
        <taxon>eudicotyledons</taxon>
        <taxon>Gunneridae</taxon>
        <taxon>Pentapetalae</taxon>
        <taxon>rosids</taxon>
        <taxon>fabids</taxon>
        <taxon>Rosales</taxon>
        <taxon>Rosaceae</taxon>
        <taxon>Rosoideae</taxon>
        <taxon>Rosoideae incertae sedis</taxon>
        <taxon>Rosa</taxon>
    </lineage>
</organism>
<dbReference type="PANTHER" id="PTHR31415">
    <property type="entry name" value="OS05G0367900 PROTEIN"/>
    <property type="match status" value="1"/>
</dbReference>
<comment type="caution">
    <text evidence="4">The sequence shown here is derived from an EMBL/GenBank/DDBJ whole genome shotgun (WGS) entry which is preliminary data.</text>
</comment>
<reference evidence="4 5" key="1">
    <citation type="journal article" date="2018" name="Nat. Genet.">
        <title>The Rosa genome provides new insights in the design of modern roses.</title>
        <authorList>
            <person name="Bendahmane M."/>
        </authorList>
    </citation>
    <scope>NUCLEOTIDE SEQUENCE [LARGE SCALE GENOMIC DNA]</scope>
    <source>
        <strain evidence="5">cv. Old Blush</strain>
    </source>
</reference>
<accession>A0A2P6Q7A4</accession>
<keyword evidence="5" id="KW-1185">Reference proteome</keyword>
<sequence length="204" mass="22617">MADCVSLTGFIISVIVLLCYLLITPSKPSIHVTDASLTPPNNNTTTHHHYNLALNITLRNPNMSFKTYNKKTKLVAYCKNNQKRIGTAELYPFGQRTRKTTTFTALSFKGEEGEDDLKACEEGDNGDYDDVVIKLYLTNIYYLIGPNVKGSCWEVETEFVCNLKVPLITGAYVNGSQSTMANTTGGSPKSFTATKCKSNFSLYH</sequence>
<dbReference type="GO" id="GO:0005886">
    <property type="term" value="C:plasma membrane"/>
    <property type="evidence" value="ECO:0007669"/>
    <property type="project" value="TreeGrafter"/>
</dbReference>
<feature type="transmembrane region" description="Helical" evidence="3">
    <location>
        <begin position="6"/>
        <end position="23"/>
    </location>
</feature>
<protein>
    <recommendedName>
        <fullName evidence="6">Late embryogenesis abundant protein, LEA-14</fullName>
    </recommendedName>
</protein>
<name>A0A2P6Q7A4_ROSCH</name>
<evidence type="ECO:0000256" key="2">
    <source>
        <dbReference type="ARBA" id="ARBA00023136"/>
    </source>
</evidence>
<comment type="subcellular location">
    <subcellularLocation>
        <location evidence="1">Membrane</location>
    </subcellularLocation>
</comment>
<dbReference type="Gramene" id="PRQ30044">
    <property type="protein sequence ID" value="PRQ30044"/>
    <property type="gene ID" value="RchiOBHm_Chr5g0020351"/>
</dbReference>
<evidence type="ECO:0008006" key="6">
    <source>
        <dbReference type="Google" id="ProtNLM"/>
    </source>
</evidence>
<evidence type="ECO:0000256" key="1">
    <source>
        <dbReference type="ARBA" id="ARBA00004370"/>
    </source>
</evidence>
<dbReference type="AlphaFoldDB" id="A0A2P6Q7A4"/>
<dbReference type="EMBL" id="PDCK01000043">
    <property type="protein sequence ID" value="PRQ30044.1"/>
    <property type="molecule type" value="Genomic_DNA"/>
</dbReference>
<evidence type="ECO:0000313" key="4">
    <source>
        <dbReference type="EMBL" id="PRQ30044.1"/>
    </source>
</evidence>
<dbReference type="PANTHER" id="PTHR31415:SF4">
    <property type="entry name" value="NDR1_HIN1-LIKE PROTEIN 3"/>
    <property type="match status" value="1"/>
</dbReference>
<keyword evidence="2 3" id="KW-0472">Membrane</keyword>